<evidence type="ECO:0000256" key="2">
    <source>
        <dbReference type="SAM" id="Phobius"/>
    </source>
</evidence>
<keyword evidence="2" id="KW-0472">Membrane</keyword>
<keyword evidence="2" id="KW-1133">Transmembrane helix</keyword>
<feature type="region of interest" description="Disordered" evidence="1">
    <location>
        <begin position="157"/>
        <end position="177"/>
    </location>
</feature>
<feature type="transmembrane region" description="Helical" evidence="2">
    <location>
        <begin position="192"/>
        <end position="216"/>
    </location>
</feature>
<dbReference type="Proteomes" id="UP000017819">
    <property type="component" value="Unassembled WGS sequence"/>
</dbReference>
<feature type="compositionally biased region" description="Low complexity" evidence="1">
    <location>
        <begin position="163"/>
        <end position="177"/>
    </location>
</feature>
<dbReference type="AlphaFoldDB" id="V4T9E2"/>
<comment type="caution">
    <text evidence="3">The sequence shown here is derived from an EMBL/GenBank/DDBJ whole genome shotgun (WGS) entry which is preliminary data.</text>
</comment>
<dbReference type="eggNOG" id="ENOG502ZAEF">
    <property type="taxonomic scope" value="Bacteria"/>
</dbReference>
<name>V4T9E2_9HYPH</name>
<evidence type="ECO:0000313" key="4">
    <source>
        <dbReference type="Proteomes" id="UP000017819"/>
    </source>
</evidence>
<protein>
    <submittedName>
        <fullName evidence="3">Uncharacterized protein</fullName>
    </submittedName>
</protein>
<organism evidence="3 4">
    <name type="scientific">Lutibaculum baratangense AMV1</name>
    <dbReference type="NCBI Taxonomy" id="631454"/>
    <lineage>
        <taxon>Bacteria</taxon>
        <taxon>Pseudomonadati</taxon>
        <taxon>Pseudomonadota</taxon>
        <taxon>Alphaproteobacteria</taxon>
        <taxon>Hyphomicrobiales</taxon>
        <taxon>Tepidamorphaceae</taxon>
        <taxon>Lutibaculum</taxon>
    </lineage>
</organism>
<reference evidence="3 4" key="1">
    <citation type="journal article" date="2014" name="Genome Announc.">
        <title>Draft Genome Sequence of Lutibaculum baratangense Strain AMV1T, Isolated from a Mud Volcano in Andamans, India.</title>
        <authorList>
            <person name="Singh A."/>
            <person name="Sreenivas A."/>
            <person name="Sathyanarayana Reddy G."/>
            <person name="Pinnaka A.K."/>
            <person name="Shivaji S."/>
        </authorList>
    </citation>
    <scope>NUCLEOTIDE SEQUENCE [LARGE SCALE GENOMIC DNA]</scope>
    <source>
        <strain evidence="3 4">AMV1</strain>
    </source>
</reference>
<dbReference type="OrthoDB" id="9808451at2"/>
<accession>V4T9E2</accession>
<evidence type="ECO:0000256" key="1">
    <source>
        <dbReference type="SAM" id="MobiDB-lite"/>
    </source>
</evidence>
<proteinExistence type="predicted"/>
<feature type="region of interest" description="Disordered" evidence="1">
    <location>
        <begin position="1"/>
        <end position="30"/>
    </location>
</feature>
<dbReference type="RefSeq" id="WP_023433335.1">
    <property type="nucleotide sequence ID" value="NZ_AWXZ01000039.1"/>
</dbReference>
<keyword evidence="2" id="KW-0812">Transmembrane</keyword>
<evidence type="ECO:0000313" key="3">
    <source>
        <dbReference type="EMBL" id="ESR23148.1"/>
    </source>
</evidence>
<sequence length="221" mass="24706">MLEEQDRQTTPQDTPQREDKAGPAVNGEAAVAKSRLQDAIRRARLNEAERSDVILELREAEAARLEMLHASLRDLFDEIPPGTDLLECSLVARSPPRLWIDVIAYVVMGRDKRTYRFVKETRYGPKIILESTNLDEVNQAVTDYVAHRLLERARALDSDTTEPRVAPAAERPAAEPVPVQSMPVQRRRGPGWFSLFVALLFGALLGAGGLFAYGYYLVSFG</sequence>
<dbReference type="STRING" id="631454.N177_3216"/>
<dbReference type="EMBL" id="AWXZ01000039">
    <property type="protein sequence ID" value="ESR23148.1"/>
    <property type="molecule type" value="Genomic_DNA"/>
</dbReference>
<gene>
    <name evidence="3" type="ORF">N177_3216</name>
</gene>
<keyword evidence="4" id="KW-1185">Reference proteome</keyword>